<dbReference type="Gene3D" id="3.30.1370.60">
    <property type="entry name" value="Hypothetical oxidoreductase yiak, domain 2"/>
    <property type="match status" value="1"/>
</dbReference>
<dbReference type="InterPro" id="IPR043144">
    <property type="entry name" value="Mal/L-sulf/L-lact_DH-like_ah"/>
</dbReference>
<dbReference type="PANTHER" id="PTHR11091">
    <property type="entry name" value="OXIDOREDUCTASE-RELATED"/>
    <property type="match status" value="1"/>
</dbReference>
<dbReference type="Pfam" id="PF02615">
    <property type="entry name" value="Ldh_2"/>
    <property type="match status" value="1"/>
</dbReference>
<dbReference type="GO" id="GO:0016491">
    <property type="term" value="F:oxidoreductase activity"/>
    <property type="evidence" value="ECO:0007669"/>
    <property type="project" value="UniProtKB-KW"/>
</dbReference>
<comment type="similarity">
    <text evidence="1">Belongs to the LDH2/MDH2 oxidoreductase family.</text>
</comment>
<organism evidence="3 4">
    <name type="scientific">Paraburkholderia phytofirmans OLGA172</name>
    <dbReference type="NCBI Taxonomy" id="1417228"/>
    <lineage>
        <taxon>Bacteria</taxon>
        <taxon>Pseudomonadati</taxon>
        <taxon>Pseudomonadota</taxon>
        <taxon>Betaproteobacteria</taxon>
        <taxon>Burkholderiales</taxon>
        <taxon>Burkholderiaceae</taxon>
        <taxon>Paraburkholderia</taxon>
    </lineage>
</organism>
<protein>
    <submittedName>
        <fullName evidence="3">Oxidoreductase</fullName>
    </submittedName>
</protein>
<dbReference type="InterPro" id="IPR036111">
    <property type="entry name" value="Mal/L-sulfo/L-lacto_DH-like_sf"/>
</dbReference>
<name>A0A160FMV0_9BURK</name>
<dbReference type="STRING" id="1804984.AYM40_16595"/>
<dbReference type="InterPro" id="IPR003767">
    <property type="entry name" value="Malate/L-lactate_DH-like"/>
</dbReference>
<dbReference type="SUPFAM" id="SSF89733">
    <property type="entry name" value="L-sulfolactate dehydrogenase-like"/>
    <property type="match status" value="1"/>
</dbReference>
<dbReference type="RefSeq" id="WP_063497160.1">
    <property type="nucleotide sequence ID" value="NZ_CP014578.1"/>
</dbReference>
<dbReference type="Proteomes" id="UP000076852">
    <property type="component" value="Chromosome 1"/>
</dbReference>
<evidence type="ECO:0000256" key="2">
    <source>
        <dbReference type="ARBA" id="ARBA00023002"/>
    </source>
</evidence>
<dbReference type="OrthoDB" id="924592at2"/>
<dbReference type="EMBL" id="CP014578">
    <property type="protein sequence ID" value="ANB73794.1"/>
    <property type="molecule type" value="Genomic_DNA"/>
</dbReference>
<dbReference type="InterPro" id="IPR043143">
    <property type="entry name" value="Mal/L-sulf/L-lact_DH-like_NADP"/>
</dbReference>
<reference evidence="3 4" key="1">
    <citation type="journal article" date="2016" name="Gene">
        <title>PacBio SMRT assembly of a complex multi-replicon genome reveals chlorocatechol degradative operon in a region of genome plasticity.</title>
        <authorList>
            <person name="Ricker N."/>
            <person name="Shen S.Y."/>
            <person name="Goordial J."/>
            <person name="Jin S."/>
            <person name="Fulthorpe R.R."/>
        </authorList>
    </citation>
    <scope>NUCLEOTIDE SEQUENCE [LARGE SCALE GENOMIC DNA]</scope>
    <source>
        <strain evidence="3 4">OLGA172</strain>
    </source>
</reference>
<dbReference type="Gene3D" id="1.10.1530.10">
    <property type="match status" value="1"/>
</dbReference>
<evidence type="ECO:0000313" key="3">
    <source>
        <dbReference type="EMBL" id="ANB73794.1"/>
    </source>
</evidence>
<evidence type="ECO:0000313" key="4">
    <source>
        <dbReference type="Proteomes" id="UP000076852"/>
    </source>
</evidence>
<sequence length="336" mass="35848">MADIVLSLDHLHKLAFDVLTSNGLSARQSDAMAKVLVAGQRDDCHSHGVWRLIGCVKTLKTGKINADAEPQIKDVSPSLVKVDARFGFSPLAFELGSRVLVEKAKKSGIAALAINNCFHFSALWPEVEAIAAEGVVALAMTPTHSCVAPAGGNKPLFGTNPIAFAWPRPGPFPFVFDMATSRIARGDIELHKRSGSRIPSDWAIDENGQATDDPDKALRGAMLTFGGYKGSALSAMVELLAGPLISDMLSPESLAFDEGVGAAPCHGEIVIAFDPAVFAGADSTENLQRAETLFEGIVGQGARLPSQRRFDARQRSIEHGVSLSKELHEELTRLIS</sequence>
<keyword evidence="4" id="KW-1185">Reference proteome</keyword>
<dbReference type="KEGG" id="buz:AYM40_16595"/>
<evidence type="ECO:0000256" key="1">
    <source>
        <dbReference type="ARBA" id="ARBA00006056"/>
    </source>
</evidence>
<dbReference type="AlphaFoldDB" id="A0A160FMV0"/>
<gene>
    <name evidence="3" type="ORF">AYM40_16595</name>
</gene>
<dbReference type="PANTHER" id="PTHR11091:SF0">
    <property type="entry name" value="MALATE DEHYDROGENASE"/>
    <property type="match status" value="1"/>
</dbReference>
<keyword evidence="2" id="KW-0560">Oxidoreductase</keyword>
<accession>A0A160FMV0</accession>
<proteinExistence type="inferred from homology"/>